<dbReference type="PATRIC" id="fig|81035.3.peg.2857"/>
<dbReference type="Gene3D" id="3.30.950.10">
    <property type="entry name" value="Methyltransferase, Cobalt-precorrin-4 Transmethylase, Domain 2"/>
    <property type="match status" value="1"/>
</dbReference>
<dbReference type="InterPro" id="IPR035996">
    <property type="entry name" value="4pyrrol_Methylase_sf"/>
</dbReference>
<sequence>MRNRQPTIACDQAFAMIRHTGVYRSMKQILLIGMGAGDPEQITVQAINALNRAGVIFVLDKGYIDDQLLQLRKAVCERYITHQHYRIVQVQDPRRENDSEHYARGIEHWHEQRAVLFERLIGDELNEQQVGAFLVWGDPSLYDSTLRILDRVLARGREAFDYQVIPGITSVQALVARHRIPLNRIGESIHITTGRRLAAMSDDMPDYVPDNVVVMLDAHCSFERHVGQGLDIYWGAYLGTPDEILIAGKLDDVCEPIKRLRAEARSRKGWIMDTYLLRKPA</sequence>
<dbReference type="SUPFAM" id="SSF53790">
    <property type="entry name" value="Tetrapyrrole methylase"/>
    <property type="match status" value="1"/>
</dbReference>
<keyword evidence="2" id="KW-0169">Cobalamin biosynthesis</keyword>
<reference evidence="7 8" key="2">
    <citation type="submission" date="2015-10" db="EMBL/GenBank/DDBJ databases">
        <title>Comparative genomics and high-throughput reverse genetic screens identify a new phytobacterial MAMP and an Arabidopsis receptor required for immune elicitation.</title>
        <authorList>
            <person name="Mott G.A."/>
            <person name="Thakur S."/>
            <person name="Wang P.W."/>
            <person name="Desveaux D."/>
            <person name="Guttman D.S."/>
        </authorList>
    </citation>
    <scope>NUCLEOTIDE SEQUENCE [LARGE SCALE GENOMIC DNA]</scope>
    <source>
        <strain evidence="7 8">0788_9</strain>
    </source>
</reference>
<dbReference type="Pfam" id="PF00590">
    <property type="entry name" value="TP_methylase"/>
    <property type="match status" value="1"/>
</dbReference>
<evidence type="ECO:0000256" key="1">
    <source>
        <dbReference type="ARBA" id="ARBA00004953"/>
    </source>
</evidence>
<keyword evidence="4" id="KW-0808">Transferase</keyword>
<organism evidence="7 8">
    <name type="scientific">Pseudomonas syringae pv. cilantro</name>
    <dbReference type="NCBI Taxonomy" id="81035"/>
    <lineage>
        <taxon>Bacteria</taxon>
        <taxon>Pseudomonadati</taxon>
        <taxon>Pseudomonadota</taxon>
        <taxon>Gammaproteobacteria</taxon>
        <taxon>Pseudomonadales</taxon>
        <taxon>Pseudomonadaceae</taxon>
        <taxon>Pseudomonas</taxon>
        <taxon>Pseudomonas syringae</taxon>
    </lineage>
</organism>
<dbReference type="GO" id="GO:0009236">
    <property type="term" value="P:cobalamin biosynthetic process"/>
    <property type="evidence" value="ECO:0007669"/>
    <property type="project" value="UniProtKB-KW"/>
</dbReference>
<dbReference type="InterPro" id="IPR014777">
    <property type="entry name" value="4pyrrole_Mease_sub1"/>
</dbReference>
<dbReference type="PIRSF" id="PIRSF036525">
    <property type="entry name" value="CobF"/>
    <property type="match status" value="1"/>
</dbReference>
<evidence type="ECO:0000256" key="5">
    <source>
        <dbReference type="ARBA" id="ARBA00022691"/>
    </source>
</evidence>
<dbReference type="NCBIfam" id="TIGR02434">
    <property type="entry name" value="CobF"/>
    <property type="match status" value="1"/>
</dbReference>
<dbReference type="CDD" id="cd11643">
    <property type="entry name" value="Precorrin-6A-synthase"/>
    <property type="match status" value="1"/>
</dbReference>
<dbReference type="PANTHER" id="PTHR43467">
    <property type="entry name" value="COBALT-PRECORRIN-2 C(20)-METHYLTRANSFERASE"/>
    <property type="match status" value="1"/>
</dbReference>
<dbReference type="EMBL" id="LGLN01000078">
    <property type="protein sequence ID" value="KPC25573.1"/>
    <property type="molecule type" value="Genomic_DNA"/>
</dbReference>
<evidence type="ECO:0000256" key="2">
    <source>
        <dbReference type="ARBA" id="ARBA00022573"/>
    </source>
</evidence>
<feature type="domain" description="Tetrapyrrole methylase" evidence="6">
    <location>
        <begin position="29"/>
        <end position="253"/>
    </location>
</feature>
<comment type="pathway">
    <text evidence="1">Cofactor biosynthesis; adenosylcobalamin biosynthesis.</text>
</comment>
<evidence type="ECO:0000313" key="7">
    <source>
        <dbReference type="EMBL" id="KPC25573.1"/>
    </source>
</evidence>
<accession>A0A0N0GD32</accession>
<dbReference type="InterPro" id="IPR000878">
    <property type="entry name" value="4pyrrol_Mease"/>
</dbReference>
<dbReference type="Proteomes" id="UP000037891">
    <property type="component" value="Unassembled WGS sequence"/>
</dbReference>
<dbReference type="PANTHER" id="PTHR43467:SF1">
    <property type="entry name" value="PRECORRIN-6A SYNTHASE [DEACETYLATING]"/>
    <property type="match status" value="1"/>
</dbReference>
<keyword evidence="3" id="KW-0489">Methyltransferase</keyword>
<dbReference type="InterPro" id="IPR014776">
    <property type="entry name" value="4pyrrole_Mease_sub2"/>
</dbReference>
<name>A0A0N0GD32_PSESX</name>
<evidence type="ECO:0000259" key="6">
    <source>
        <dbReference type="Pfam" id="PF00590"/>
    </source>
</evidence>
<gene>
    <name evidence="7" type="ORF">ABJ99_2670</name>
</gene>
<protein>
    <submittedName>
        <fullName evidence="7">Precorrin 6A synthase</fullName>
    </submittedName>
</protein>
<comment type="caution">
    <text evidence="7">The sequence shown here is derived from an EMBL/GenBank/DDBJ whole genome shotgun (WGS) entry which is preliminary data.</text>
</comment>
<reference evidence="7 8" key="1">
    <citation type="submission" date="2015-07" db="EMBL/GenBank/DDBJ databases">
        <authorList>
            <person name="Noorani M."/>
        </authorList>
    </citation>
    <scope>NUCLEOTIDE SEQUENCE [LARGE SCALE GENOMIC DNA]</scope>
    <source>
        <strain evidence="7 8">0788_9</strain>
    </source>
</reference>
<dbReference type="GO" id="GO:0043819">
    <property type="term" value="F:precorrin-6A synthase (deacetylating) activity"/>
    <property type="evidence" value="ECO:0007669"/>
    <property type="project" value="InterPro"/>
</dbReference>
<keyword evidence="5" id="KW-0949">S-adenosyl-L-methionine</keyword>
<evidence type="ECO:0000256" key="4">
    <source>
        <dbReference type="ARBA" id="ARBA00022679"/>
    </source>
</evidence>
<dbReference type="Gene3D" id="3.40.1010.10">
    <property type="entry name" value="Cobalt-precorrin-4 Transmethylase, Domain 1"/>
    <property type="match status" value="1"/>
</dbReference>
<dbReference type="InterPro" id="IPR012797">
    <property type="entry name" value="CobF"/>
</dbReference>
<proteinExistence type="predicted"/>
<dbReference type="AlphaFoldDB" id="A0A0N0GD32"/>
<evidence type="ECO:0000256" key="3">
    <source>
        <dbReference type="ARBA" id="ARBA00022603"/>
    </source>
</evidence>
<evidence type="ECO:0000313" key="8">
    <source>
        <dbReference type="Proteomes" id="UP000037891"/>
    </source>
</evidence>
<dbReference type="GO" id="GO:0032259">
    <property type="term" value="P:methylation"/>
    <property type="evidence" value="ECO:0007669"/>
    <property type="project" value="UniProtKB-KW"/>
</dbReference>